<dbReference type="PROSITE" id="PS51687">
    <property type="entry name" value="SAM_MT_RNA_M5U"/>
    <property type="match status" value="1"/>
</dbReference>
<dbReference type="GO" id="GO:0070475">
    <property type="term" value="P:rRNA base methylation"/>
    <property type="evidence" value="ECO:0007669"/>
    <property type="project" value="TreeGrafter"/>
</dbReference>
<name>A0A7X2J1P8_9BACI</name>
<evidence type="ECO:0000256" key="4">
    <source>
        <dbReference type="ARBA" id="ARBA00022691"/>
    </source>
</evidence>
<evidence type="ECO:0000256" key="5">
    <source>
        <dbReference type="ARBA" id="ARBA00023014"/>
    </source>
</evidence>
<keyword evidence="5" id="KW-0411">Iron-sulfur</keyword>
<dbReference type="PROSITE" id="PS01231">
    <property type="entry name" value="TRMA_2"/>
    <property type="match status" value="1"/>
</dbReference>
<dbReference type="InterPro" id="IPR002792">
    <property type="entry name" value="TRAM_dom"/>
</dbReference>
<feature type="domain" description="TRAM" evidence="8">
    <location>
        <begin position="20"/>
        <end position="78"/>
    </location>
</feature>
<dbReference type="EMBL" id="WKKI01000040">
    <property type="protein sequence ID" value="MRX73649.1"/>
    <property type="molecule type" value="Genomic_DNA"/>
</dbReference>
<evidence type="ECO:0000256" key="1">
    <source>
        <dbReference type="ARBA" id="ARBA00022485"/>
    </source>
</evidence>
<keyword evidence="2 6" id="KW-0489">Methyltransferase</keyword>
<dbReference type="Pfam" id="PF05958">
    <property type="entry name" value="tRNA_U5-meth_tr"/>
    <property type="match status" value="1"/>
</dbReference>
<dbReference type="SUPFAM" id="SSF50249">
    <property type="entry name" value="Nucleic acid-binding proteins"/>
    <property type="match status" value="1"/>
</dbReference>
<comment type="caution">
    <text evidence="9">The sequence shown here is derived from an EMBL/GenBank/DDBJ whole genome shotgun (WGS) entry which is preliminary data.</text>
</comment>
<evidence type="ECO:0000256" key="2">
    <source>
        <dbReference type="ARBA" id="ARBA00022603"/>
    </source>
</evidence>
<dbReference type="Gene3D" id="2.40.50.1070">
    <property type="match status" value="1"/>
</dbReference>
<dbReference type="InterPro" id="IPR029063">
    <property type="entry name" value="SAM-dependent_MTases_sf"/>
</dbReference>
<dbReference type="PROSITE" id="PS50926">
    <property type="entry name" value="TRAM"/>
    <property type="match status" value="1"/>
</dbReference>
<dbReference type="Gene3D" id="2.40.50.140">
    <property type="entry name" value="Nucleic acid-binding proteins"/>
    <property type="match status" value="1"/>
</dbReference>
<dbReference type="GO" id="GO:0070041">
    <property type="term" value="F:rRNA (uridine-C5-)-methyltransferase activity"/>
    <property type="evidence" value="ECO:0007669"/>
    <property type="project" value="UniProtKB-ARBA"/>
</dbReference>
<keyword evidence="4 6" id="KW-0949">S-adenosyl-L-methionine</keyword>
<comment type="similarity">
    <text evidence="6">Belongs to the class I-like SAM-binding methyltransferase superfamily. RNA M5U methyltransferase family.</text>
</comment>
<feature type="binding site" evidence="6">
    <location>
        <position position="304"/>
    </location>
    <ligand>
        <name>S-adenosyl-L-methionine</name>
        <dbReference type="ChEBI" id="CHEBI:59789"/>
    </ligand>
</feature>
<gene>
    <name evidence="9" type="primary">rlmD</name>
    <name evidence="9" type="ORF">GJU40_16020</name>
</gene>
<sequence length="474" mass="53627">MKSERNFKQKQQRQQESTVKIEKGQTFPLTIKRLGINGEGVGYFKKQVVFVPGALPEEEVVVEATTISPKFATAKIKKIRKQSPHRVKPPCPVYEECGGCQLQHLGYQQQLKEKRDIVIQSLQRHTKLNVEEMDIRPTIGMENPWDYRNKSSFQVGMKGNKVIAGLYGMDSHRLVPIQNCMVQHPATNKATETVRQILQDFGVSIYDERKRKGIVRTVVVRTGFQTGEVQVVLITARKDLPRRDVIVSEIRKRLPEVKSIIQNINGEKTSVIFGQETLHLEGEEVIQETLGDLTFELSARAFFQLNPVQTVVLYDEVKKAAKLTGKEKLVDAYCGVGTIGLWLAKDAKEIRGMDIIEAAIEDARKNAKKHGIHNAQYTAGTAEQLLPKWVKQGWKPDAIVVDPPRTGCDQKLLQTIKEVKPTTFIYVSCNPSTLAKDIQFLSKEYKVEYIQPVDMFPHTAHVECISQLILKEGN</sequence>
<dbReference type="CDD" id="cd02440">
    <property type="entry name" value="AdoMet_MTases"/>
    <property type="match status" value="1"/>
</dbReference>
<keyword evidence="3 6" id="KW-0808">Transferase</keyword>
<dbReference type="RefSeq" id="WP_154309113.1">
    <property type="nucleotide sequence ID" value="NZ_WKKI01000040.1"/>
</dbReference>
<feature type="binding site" evidence="6">
    <location>
        <position position="333"/>
    </location>
    <ligand>
        <name>S-adenosyl-L-methionine</name>
        <dbReference type="ChEBI" id="CHEBI:59789"/>
    </ligand>
</feature>
<dbReference type="PROSITE" id="PS01230">
    <property type="entry name" value="TRMA_1"/>
    <property type="match status" value="1"/>
</dbReference>
<feature type="active site" description="Nucleophile" evidence="6">
    <location>
        <position position="429"/>
    </location>
</feature>
<dbReference type="GO" id="GO:0051539">
    <property type="term" value="F:4 iron, 4 sulfur cluster binding"/>
    <property type="evidence" value="ECO:0007669"/>
    <property type="project" value="UniProtKB-KW"/>
</dbReference>
<evidence type="ECO:0000313" key="10">
    <source>
        <dbReference type="Proteomes" id="UP000448867"/>
    </source>
</evidence>
<dbReference type="InterPro" id="IPR030390">
    <property type="entry name" value="MeTrfase_TrmA_AS"/>
</dbReference>
<evidence type="ECO:0000256" key="6">
    <source>
        <dbReference type="PROSITE-ProRule" id="PRU01024"/>
    </source>
</evidence>
<dbReference type="SUPFAM" id="SSF53335">
    <property type="entry name" value="S-adenosyl-L-methionine-dependent methyltransferases"/>
    <property type="match status" value="1"/>
</dbReference>
<dbReference type="InterPro" id="IPR030391">
    <property type="entry name" value="MeTrfase_TrmA_CS"/>
</dbReference>
<dbReference type="Proteomes" id="UP000448867">
    <property type="component" value="Unassembled WGS sequence"/>
</dbReference>
<dbReference type="EC" id="2.1.1.190" evidence="9"/>
<feature type="binding site" evidence="6">
    <location>
        <position position="402"/>
    </location>
    <ligand>
        <name>S-adenosyl-L-methionine</name>
        <dbReference type="ChEBI" id="CHEBI:59789"/>
    </ligand>
</feature>
<evidence type="ECO:0000256" key="7">
    <source>
        <dbReference type="PROSITE-ProRule" id="PRU10015"/>
    </source>
</evidence>
<dbReference type="AlphaFoldDB" id="A0A7X2J1P8"/>
<proteinExistence type="inferred from homology"/>
<keyword evidence="10" id="KW-1185">Reference proteome</keyword>
<feature type="binding site" evidence="6">
    <location>
        <position position="354"/>
    </location>
    <ligand>
        <name>S-adenosyl-L-methionine</name>
        <dbReference type="ChEBI" id="CHEBI:59789"/>
    </ligand>
</feature>
<protein>
    <submittedName>
        <fullName evidence="9">23S rRNA (Uracil(1939)-C(5))-methyltransferase RlmD</fullName>
        <ecNumber evidence="9">2.1.1.190</ecNumber>
    </submittedName>
</protein>
<reference evidence="9 10" key="1">
    <citation type="submission" date="2019-11" db="EMBL/GenBank/DDBJ databases">
        <title>Bacillus lacus genome.</title>
        <authorList>
            <person name="Allen C.J."/>
            <person name="Newman J.D."/>
        </authorList>
    </citation>
    <scope>NUCLEOTIDE SEQUENCE [LARGE SCALE GENOMIC DNA]</scope>
    <source>
        <strain evidence="9 10">KCTC 33946</strain>
    </source>
</reference>
<organism evidence="9 10">
    <name type="scientific">Metabacillus lacus</name>
    <dbReference type="NCBI Taxonomy" id="1983721"/>
    <lineage>
        <taxon>Bacteria</taxon>
        <taxon>Bacillati</taxon>
        <taxon>Bacillota</taxon>
        <taxon>Bacilli</taxon>
        <taxon>Bacillales</taxon>
        <taxon>Bacillaceae</taxon>
        <taxon>Metabacillus</taxon>
    </lineage>
</organism>
<evidence type="ECO:0000259" key="8">
    <source>
        <dbReference type="PROSITE" id="PS50926"/>
    </source>
</evidence>
<dbReference type="FunFam" id="3.40.50.150:FF:000009">
    <property type="entry name" value="23S rRNA (Uracil(1939)-C(5))-methyltransferase RlmD"/>
    <property type="match status" value="1"/>
</dbReference>
<dbReference type="OrthoDB" id="9804590at2"/>
<dbReference type="Pfam" id="PF01938">
    <property type="entry name" value="TRAM"/>
    <property type="match status" value="1"/>
</dbReference>
<evidence type="ECO:0000256" key="3">
    <source>
        <dbReference type="ARBA" id="ARBA00022679"/>
    </source>
</evidence>
<keyword evidence="1" id="KW-0408">Iron</keyword>
<dbReference type="FunFam" id="2.40.50.1070:FF:000003">
    <property type="entry name" value="23S rRNA (Uracil-5-)-methyltransferase RumA"/>
    <property type="match status" value="1"/>
</dbReference>
<dbReference type="PANTHER" id="PTHR11061">
    <property type="entry name" value="RNA M5U METHYLTRANSFERASE"/>
    <property type="match status" value="1"/>
</dbReference>
<dbReference type="NCBIfam" id="TIGR00479">
    <property type="entry name" value="rumA"/>
    <property type="match status" value="1"/>
</dbReference>
<dbReference type="Gene3D" id="3.40.50.150">
    <property type="entry name" value="Vaccinia Virus protein VP39"/>
    <property type="match status" value="1"/>
</dbReference>
<keyword evidence="1" id="KW-0004">4Fe-4S</keyword>
<feature type="active site" evidence="7">
    <location>
        <position position="429"/>
    </location>
</feature>
<evidence type="ECO:0000313" key="9">
    <source>
        <dbReference type="EMBL" id="MRX73649.1"/>
    </source>
</evidence>
<keyword evidence="1" id="KW-0479">Metal-binding</keyword>
<dbReference type="PANTHER" id="PTHR11061:SF45">
    <property type="match status" value="1"/>
</dbReference>
<dbReference type="InterPro" id="IPR012340">
    <property type="entry name" value="NA-bd_OB-fold"/>
</dbReference>
<accession>A0A7X2J1P8</accession>
<dbReference type="FunFam" id="2.40.50.140:FF:000097">
    <property type="entry name" value="23S rRNA (uracil(1939)-C(5))-methyltransferase RlmD"/>
    <property type="match status" value="1"/>
</dbReference>
<dbReference type="InterPro" id="IPR010280">
    <property type="entry name" value="U5_MeTrfase_fam"/>
</dbReference>